<accession>X1P6E0</accession>
<proteinExistence type="predicted"/>
<evidence type="ECO:0000313" key="1">
    <source>
        <dbReference type="EMBL" id="GAI38011.1"/>
    </source>
</evidence>
<reference evidence="1" key="1">
    <citation type="journal article" date="2014" name="Front. Microbiol.">
        <title>High frequency of phylogenetically diverse reductive dehalogenase-homologous genes in deep subseafloor sedimentary metagenomes.</title>
        <authorList>
            <person name="Kawai M."/>
            <person name="Futagami T."/>
            <person name="Toyoda A."/>
            <person name="Takaki Y."/>
            <person name="Nishi S."/>
            <person name="Hori S."/>
            <person name="Arai W."/>
            <person name="Tsubouchi T."/>
            <person name="Morono Y."/>
            <person name="Uchiyama I."/>
            <person name="Ito T."/>
            <person name="Fujiyama A."/>
            <person name="Inagaki F."/>
            <person name="Takami H."/>
        </authorList>
    </citation>
    <scope>NUCLEOTIDE SEQUENCE</scope>
    <source>
        <strain evidence="1">Expedition CK06-06</strain>
    </source>
</reference>
<sequence length="211" mass="23289">MTKLRNPLLSFGASGPLGKFLSFKRRLGQDIAETRPIVPDARSPNQLIWRHMYSKCTALWHLLSEAEQQEWETNARIRQMTGYAWFISQCLRPNPGIYLPLQGGTMQGDIDMGSHKISNLPAPVENNDAARKIDLGVGLASRVRAYRSGTAQSIPNDTLTTVALNAESFDNLNEFDTGTYTFTAKAAGGYFVDYCLLLTDLADGKMGLGQV</sequence>
<gene>
    <name evidence="1" type="ORF">S06H3_42354</name>
</gene>
<protein>
    <submittedName>
        <fullName evidence="1">Uncharacterized protein</fullName>
    </submittedName>
</protein>
<dbReference type="EMBL" id="BARV01026181">
    <property type="protein sequence ID" value="GAI38011.1"/>
    <property type="molecule type" value="Genomic_DNA"/>
</dbReference>
<comment type="caution">
    <text evidence="1">The sequence shown here is derived from an EMBL/GenBank/DDBJ whole genome shotgun (WGS) entry which is preliminary data.</text>
</comment>
<organism evidence="1">
    <name type="scientific">marine sediment metagenome</name>
    <dbReference type="NCBI Taxonomy" id="412755"/>
    <lineage>
        <taxon>unclassified sequences</taxon>
        <taxon>metagenomes</taxon>
        <taxon>ecological metagenomes</taxon>
    </lineage>
</organism>
<name>X1P6E0_9ZZZZ</name>
<dbReference type="AlphaFoldDB" id="X1P6E0"/>
<feature type="non-terminal residue" evidence="1">
    <location>
        <position position="211"/>
    </location>
</feature>